<protein>
    <submittedName>
        <fullName evidence="1">Uncharacterized protein</fullName>
    </submittedName>
</protein>
<gene>
    <name evidence="1" type="ORF">PanWU01x14_258460</name>
</gene>
<feature type="non-terminal residue" evidence="1">
    <location>
        <position position="1"/>
    </location>
</feature>
<comment type="caution">
    <text evidence="1">The sequence shown here is derived from an EMBL/GenBank/DDBJ whole genome shotgun (WGS) entry which is preliminary data.</text>
</comment>
<proteinExistence type="predicted"/>
<dbReference type="EMBL" id="JXTB01000329">
    <property type="protein sequence ID" value="PON45483.1"/>
    <property type="molecule type" value="Genomic_DNA"/>
</dbReference>
<organism evidence="1 2">
    <name type="scientific">Parasponia andersonii</name>
    <name type="common">Sponia andersonii</name>
    <dbReference type="NCBI Taxonomy" id="3476"/>
    <lineage>
        <taxon>Eukaryota</taxon>
        <taxon>Viridiplantae</taxon>
        <taxon>Streptophyta</taxon>
        <taxon>Embryophyta</taxon>
        <taxon>Tracheophyta</taxon>
        <taxon>Spermatophyta</taxon>
        <taxon>Magnoliopsida</taxon>
        <taxon>eudicotyledons</taxon>
        <taxon>Gunneridae</taxon>
        <taxon>Pentapetalae</taxon>
        <taxon>rosids</taxon>
        <taxon>fabids</taxon>
        <taxon>Rosales</taxon>
        <taxon>Cannabaceae</taxon>
        <taxon>Parasponia</taxon>
    </lineage>
</organism>
<dbReference type="Proteomes" id="UP000237105">
    <property type="component" value="Unassembled WGS sequence"/>
</dbReference>
<name>A0A2P5B9L3_PARAD</name>
<reference evidence="2" key="1">
    <citation type="submission" date="2016-06" db="EMBL/GenBank/DDBJ databases">
        <title>Parallel loss of symbiosis genes in relatives of nitrogen-fixing non-legume Parasponia.</title>
        <authorList>
            <person name="Van Velzen R."/>
            <person name="Holmer R."/>
            <person name="Bu F."/>
            <person name="Rutten L."/>
            <person name="Van Zeijl A."/>
            <person name="Liu W."/>
            <person name="Santuari L."/>
            <person name="Cao Q."/>
            <person name="Sharma T."/>
            <person name="Shen D."/>
            <person name="Roswanjaya Y."/>
            <person name="Wardhani T."/>
            <person name="Kalhor M.S."/>
            <person name="Jansen J."/>
            <person name="Van den Hoogen J."/>
            <person name="Gungor B."/>
            <person name="Hartog M."/>
            <person name="Hontelez J."/>
            <person name="Verver J."/>
            <person name="Yang W.-C."/>
            <person name="Schijlen E."/>
            <person name="Repin R."/>
            <person name="Schilthuizen M."/>
            <person name="Schranz E."/>
            <person name="Heidstra R."/>
            <person name="Miyata K."/>
            <person name="Fedorova E."/>
            <person name="Kohlen W."/>
            <person name="Bisseling T."/>
            <person name="Smit S."/>
            <person name="Geurts R."/>
        </authorList>
    </citation>
    <scope>NUCLEOTIDE SEQUENCE [LARGE SCALE GENOMIC DNA]</scope>
    <source>
        <strain evidence="2">cv. WU1-14</strain>
    </source>
</reference>
<sequence>ACAGSIPGMSSWDQAKMSWFRLRNPNNSFFFSSGNRDPTNITFVGSAYFKGTSTSSSIVDFGPSDSSSIYFMYASRQSFDCYLSLVGVFVLTLGPFRAAEKHFLAEVWSPLMSIV</sequence>
<evidence type="ECO:0000313" key="2">
    <source>
        <dbReference type="Proteomes" id="UP000237105"/>
    </source>
</evidence>
<evidence type="ECO:0000313" key="1">
    <source>
        <dbReference type="EMBL" id="PON45483.1"/>
    </source>
</evidence>
<accession>A0A2P5B9L3</accession>
<keyword evidence="2" id="KW-1185">Reference proteome</keyword>
<dbReference type="AlphaFoldDB" id="A0A2P5B9L3"/>